<dbReference type="STRING" id="1231657.A0A1Y1YDH0"/>
<reference evidence="2 3" key="1">
    <citation type="submission" date="2016-07" db="EMBL/GenBank/DDBJ databases">
        <title>Pervasive Adenine N6-methylation of Active Genes in Fungi.</title>
        <authorList>
            <consortium name="DOE Joint Genome Institute"/>
            <person name="Mondo S.J."/>
            <person name="Dannebaum R.O."/>
            <person name="Kuo R.C."/>
            <person name="Labutti K."/>
            <person name="Haridas S."/>
            <person name="Kuo A."/>
            <person name="Salamov A."/>
            <person name="Ahrendt S.R."/>
            <person name="Lipzen A."/>
            <person name="Sullivan W."/>
            <person name="Andreopoulos W.B."/>
            <person name="Clum A."/>
            <person name="Lindquist E."/>
            <person name="Daum C."/>
            <person name="Ramamoorthy G.K."/>
            <person name="Gryganskyi A."/>
            <person name="Culley D."/>
            <person name="Magnuson J.K."/>
            <person name="James T.Y."/>
            <person name="O'Malley M.A."/>
            <person name="Stajich J.E."/>
            <person name="Spatafora J.W."/>
            <person name="Visel A."/>
            <person name="Grigoriev I.V."/>
        </authorList>
    </citation>
    <scope>NUCLEOTIDE SEQUENCE [LARGE SCALE GENOMIC DNA]</scope>
    <source>
        <strain evidence="2 3">CBS 115471</strain>
    </source>
</reference>
<feature type="transmembrane region" description="Helical" evidence="1">
    <location>
        <begin position="35"/>
        <end position="59"/>
    </location>
</feature>
<feature type="transmembrane region" description="Helical" evidence="1">
    <location>
        <begin position="203"/>
        <end position="225"/>
    </location>
</feature>
<evidence type="ECO:0000313" key="3">
    <source>
        <dbReference type="Proteomes" id="UP000193144"/>
    </source>
</evidence>
<accession>A0A1Y1YDH0</accession>
<feature type="transmembrane region" description="Helical" evidence="1">
    <location>
        <begin position="337"/>
        <end position="360"/>
    </location>
</feature>
<dbReference type="EMBL" id="MCFA01000266">
    <property type="protein sequence ID" value="ORX95963.1"/>
    <property type="molecule type" value="Genomic_DNA"/>
</dbReference>
<name>A0A1Y1YDH0_9PLEO</name>
<protein>
    <submittedName>
        <fullName evidence="2">Uncharacterized protein</fullName>
    </submittedName>
</protein>
<keyword evidence="1" id="KW-1133">Transmembrane helix</keyword>
<feature type="transmembrane region" description="Helical" evidence="1">
    <location>
        <begin position="245"/>
        <end position="270"/>
    </location>
</feature>
<comment type="caution">
    <text evidence="2">The sequence shown here is derived from an EMBL/GenBank/DDBJ whole genome shotgun (WGS) entry which is preliminary data.</text>
</comment>
<keyword evidence="3" id="KW-1185">Reference proteome</keyword>
<dbReference type="AlphaFoldDB" id="A0A1Y1YDH0"/>
<feature type="transmembrane region" description="Helical" evidence="1">
    <location>
        <begin position="161"/>
        <end position="183"/>
    </location>
</feature>
<dbReference type="Proteomes" id="UP000193144">
    <property type="component" value="Unassembled WGS sequence"/>
</dbReference>
<proteinExistence type="predicted"/>
<evidence type="ECO:0000313" key="2">
    <source>
        <dbReference type="EMBL" id="ORX95963.1"/>
    </source>
</evidence>
<gene>
    <name evidence="2" type="ORF">BCR34DRAFT_593988</name>
</gene>
<keyword evidence="1" id="KW-0472">Membrane</keyword>
<sequence>MGYIDHAVRRALEHPHAASFAKRAVEKGHEIKVPAWGAAIVIVSFVLFVAFISAVEYTLKDVVATLAMIETPSAAITVSPSGESAPKDVKEALLEDGPAITLVHQKPLTSSIRATIRHVVSEAGKLARWRGYLAYFIYHFCFNLVANGLDSVMPRFPGRLVLVAGAAGALTANLHAAWTHKVISMPHTTRFFRTIPARSNWKLLALPAAINASAVYLSVYVAHISSMVLGLHGVHNDKLAEYSGAQWTFVVLRIVAVIAIAVSCALFIVLPAHVTQIRIEASILPEEQDTIVPFDRTFSGKVVPQILGGTGAVGFLDAWRSFGWEARRRLVKLYAKIFFVVIALCLVAAHVLAFEVFAIMGPAVSKFLAQAKQHGMAT</sequence>
<organism evidence="2 3">
    <name type="scientific">Clohesyomyces aquaticus</name>
    <dbReference type="NCBI Taxonomy" id="1231657"/>
    <lineage>
        <taxon>Eukaryota</taxon>
        <taxon>Fungi</taxon>
        <taxon>Dikarya</taxon>
        <taxon>Ascomycota</taxon>
        <taxon>Pezizomycotina</taxon>
        <taxon>Dothideomycetes</taxon>
        <taxon>Pleosporomycetidae</taxon>
        <taxon>Pleosporales</taxon>
        <taxon>Lindgomycetaceae</taxon>
        <taxon>Clohesyomyces</taxon>
    </lineage>
</organism>
<keyword evidence="1" id="KW-0812">Transmembrane</keyword>
<dbReference type="OrthoDB" id="2896006at2759"/>
<evidence type="ECO:0000256" key="1">
    <source>
        <dbReference type="SAM" id="Phobius"/>
    </source>
</evidence>